<organism evidence="9 10">
    <name type="scientific">Brytella acorum</name>
    <dbReference type="NCBI Taxonomy" id="2959299"/>
    <lineage>
        <taxon>Bacteria</taxon>
        <taxon>Pseudomonadati</taxon>
        <taxon>Pseudomonadota</taxon>
        <taxon>Alphaproteobacteria</taxon>
        <taxon>Acetobacterales</taxon>
        <taxon>Acetobacteraceae</taxon>
        <taxon>Brytella</taxon>
    </lineage>
</organism>
<evidence type="ECO:0000256" key="4">
    <source>
        <dbReference type="ARBA" id="ARBA00022989"/>
    </source>
</evidence>
<dbReference type="AlphaFoldDB" id="A0AA35UFZ0"/>
<dbReference type="PANTHER" id="PTHR30572">
    <property type="entry name" value="MEMBRANE COMPONENT OF TRANSPORTER-RELATED"/>
    <property type="match status" value="1"/>
</dbReference>
<proteinExistence type="predicted"/>
<protein>
    <submittedName>
        <fullName evidence="9">ABC transporter permease</fullName>
    </submittedName>
</protein>
<keyword evidence="10" id="KW-1185">Reference proteome</keyword>
<reference evidence="9" key="1">
    <citation type="submission" date="2023-03" db="EMBL/GenBank/DDBJ databases">
        <authorList>
            <person name="Cleenwerck I."/>
        </authorList>
    </citation>
    <scope>NUCLEOTIDE SEQUENCE</scope>
    <source>
        <strain evidence="9">LMG 32879</strain>
    </source>
</reference>
<sequence length="807" mass="87483">MNVSMIVAAFLRQMRRHRLYTVINVIGLALGLATCVTLGLIVRYEFSYDQWIPDADNIYRLGEVEMIGGRPSERSQAPFALFDPLKAAFPGISHMTRARPAAVTVITASDVLSVDATFVDPDFLQTLPYPLLYGDARTALSRPGQIILSEEKARAYFHTTDAVGQKLTVDHDGHKTDLLVTGVLRALPANTTLQPEMLIPLDSPMLGSEVFTQWGMVGGYLFLHVDNPSEARGIQAGMAGFIAAHTPEEVRKAGALRDLRLRALPSLHFLDGEIGDSTASRNAVLALGLIGLLALLSAVINTVNLSTARGLLRAREVAMRKTLGASRRDLVVQFLGEAILLAGCAAVPALALVEVALPAINALGGWGATVSYPLVLSGMLTLIVLVGVLAGAYPAVWLSAYDPARVLAGSRMPNMGRMGSRLRLMLVIVQFSFAIGLSVSALVVLRQSAFVRDLDRGFQRNGLLFTPVIDDVGTPSARVALMDEFRRVRGVTAVSDFYSMPGGNGFSTTDYFAPVGAPEQHAYMQWQDTGRDYFALFGLRLLAGRMFDDVHGEDDRLHESAEHSVVIDESGARALGFVTPQAALGQVFRKEHGRSTIFRVVGVVNDVRLGSARDAVRPSVYFHTGQPVRFMSAGVRFEGRSEREVEGDLRTIWHRMAPDVAFRPLRATDLLSEDYRDDEKHGQLLAMGAGVAIFIALMGMYALSSFTVARRMFEVGIRKTLGATTGRVLGLLMGQFLRPVLGAGVIGCVLAWMAMRSWLSGFDARIALSPAYFVGVVVTAALVAALTVLFQTLRVARAEPARALRAE</sequence>
<keyword evidence="4 6" id="KW-1133">Transmembrane helix</keyword>
<feature type="transmembrane region" description="Helical" evidence="6">
    <location>
        <begin position="283"/>
        <end position="305"/>
    </location>
</feature>
<dbReference type="RefSeq" id="WP_289840587.1">
    <property type="nucleotide sequence ID" value="NZ_CATKSH010000006.1"/>
</dbReference>
<feature type="transmembrane region" description="Helical" evidence="6">
    <location>
        <begin position="771"/>
        <end position="790"/>
    </location>
</feature>
<comment type="subcellular location">
    <subcellularLocation>
        <location evidence="1">Cell membrane</location>
        <topology evidence="1">Multi-pass membrane protein</topology>
    </subcellularLocation>
</comment>
<feature type="transmembrane region" description="Helical" evidence="6">
    <location>
        <begin position="21"/>
        <end position="42"/>
    </location>
</feature>
<dbReference type="InterPro" id="IPR025857">
    <property type="entry name" value="MacB_PCD"/>
</dbReference>
<feature type="transmembrane region" description="Helical" evidence="6">
    <location>
        <begin position="330"/>
        <end position="352"/>
    </location>
</feature>
<evidence type="ECO:0000256" key="5">
    <source>
        <dbReference type="ARBA" id="ARBA00023136"/>
    </source>
</evidence>
<dbReference type="Pfam" id="PF02687">
    <property type="entry name" value="FtsX"/>
    <property type="match status" value="2"/>
</dbReference>
<evidence type="ECO:0000256" key="2">
    <source>
        <dbReference type="ARBA" id="ARBA00022475"/>
    </source>
</evidence>
<dbReference type="InterPro" id="IPR003838">
    <property type="entry name" value="ABC3_permease_C"/>
</dbReference>
<gene>
    <name evidence="9" type="ORF">LMG32879_001323</name>
</gene>
<feature type="transmembrane region" description="Helical" evidence="6">
    <location>
        <begin position="372"/>
        <end position="401"/>
    </location>
</feature>
<feature type="domain" description="ABC3 transporter permease C-terminal" evidence="7">
    <location>
        <begin position="289"/>
        <end position="396"/>
    </location>
</feature>
<dbReference type="PANTHER" id="PTHR30572:SF18">
    <property type="entry name" value="ABC-TYPE MACROLIDE FAMILY EXPORT SYSTEM PERMEASE COMPONENT 2"/>
    <property type="match status" value="1"/>
</dbReference>
<feature type="transmembrane region" description="Helical" evidence="6">
    <location>
        <begin position="684"/>
        <end position="703"/>
    </location>
</feature>
<evidence type="ECO:0000313" key="10">
    <source>
        <dbReference type="Proteomes" id="UP001176960"/>
    </source>
</evidence>
<keyword evidence="5 6" id="KW-0472">Membrane</keyword>
<dbReference type="InterPro" id="IPR050250">
    <property type="entry name" value="Macrolide_Exporter_MacB"/>
</dbReference>
<evidence type="ECO:0000256" key="6">
    <source>
        <dbReference type="SAM" id="Phobius"/>
    </source>
</evidence>
<keyword evidence="2" id="KW-1003">Cell membrane</keyword>
<keyword evidence="3 6" id="KW-0812">Transmembrane</keyword>
<feature type="transmembrane region" description="Helical" evidence="6">
    <location>
        <begin position="736"/>
        <end position="759"/>
    </location>
</feature>
<evidence type="ECO:0000256" key="1">
    <source>
        <dbReference type="ARBA" id="ARBA00004651"/>
    </source>
</evidence>
<evidence type="ECO:0000313" key="9">
    <source>
        <dbReference type="EMBL" id="CAI9120490.1"/>
    </source>
</evidence>
<evidence type="ECO:0000259" key="7">
    <source>
        <dbReference type="Pfam" id="PF02687"/>
    </source>
</evidence>
<feature type="domain" description="MacB-like periplasmic core" evidence="8">
    <location>
        <begin position="477"/>
        <end position="630"/>
    </location>
</feature>
<dbReference type="GO" id="GO:0022857">
    <property type="term" value="F:transmembrane transporter activity"/>
    <property type="evidence" value="ECO:0007669"/>
    <property type="project" value="TreeGrafter"/>
</dbReference>
<dbReference type="EMBL" id="CATKSH010000006">
    <property type="protein sequence ID" value="CAI9120490.1"/>
    <property type="molecule type" value="Genomic_DNA"/>
</dbReference>
<feature type="domain" description="MacB-like periplasmic core" evidence="8">
    <location>
        <begin position="21"/>
        <end position="203"/>
    </location>
</feature>
<evidence type="ECO:0000256" key="3">
    <source>
        <dbReference type="ARBA" id="ARBA00022692"/>
    </source>
</evidence>
<dbReference type="Pfam" id="PF12704">
    <property type="entry name" value="MacB_PCD"/>
    <property type="match status" value="2"/>
</dbReference>
<accession>A0AA35UFZ0</accession>
<dbReference type="GO" id="GO:0005886">
    <property type="term" value="C:plasma membrane"/>
    <property type="evidence" value="ECO:0007669"/>
    <property type="project" value="UniProtKB-SubCell"/>
</dbReference>
<comment type="caution">
    <text evidence="9">The sequence shown here is derived from an EMBL/GenBank/DDBJ whole genome shotgun (WGS) entry which is preliminary data.</text>
</comment>
<feature type="domain" description="ABC3 transporter permease C-terminal" evidence="7">
    <location>
        <begin position="689"/>
        <end position="800"/>
    </location>
</feature>
<name>A0AA35UFZ0_9PROT</name>
<feature type="transmembrane region" description="Helical" evidence="6">
    <location>
        <begin position="422"/>
        <end position="445"/>
    </location>
</feature>
<dbReference type="Proteomes" id="UP001176960">
    <property type="component" value="Unassembled WGS sequence"/>
</dbReference>
<evidence type="ECO:0000259" key="8">
    <source>
        <dbReference type="Pfam" id="PF12704"/>
    </source>
</evidence>